<evidence type="ECO:0008006" key="3">
    <source>
        <dbReference type="Google" id="ProtNLM"/>
    </source>
</evidence>
<gene>
    <name evidence="1" type="ORF">GGR31_000912</name>
</gene>
<protein>
    <recommendedName>
        <fullName evidence="3">WbqC-like protein</fullName>
    </recommendedName>
</protein>
<organism evidence="1 2">
    <name type="scientific">Mesonia maritima</name>
    <dbReference type="NCBI Taxonomy" id="1793873"/>
    <lineage>
        <taxon>Bacteria</taxon>
        <taxon>Pseudomonadati</taxon>
        <taxon>Bacteroidota</taxon>
        <taxon>Flavobacteriia</taxon>
        <taxon>Flavobacteriales</taxon>
        <taxon>Flavobacteriaceae</taxon>
        <taxon>Mesonia</taxon>
    </lineage>
</organism>
<evidence type="ECO:0000313" key="2">
    <source>
        <dbReference type="Proteomes" id="UP001257659"/>
    </source>
</evidence>
<dbReference type="EMBL" id="JAVDQA010000002">
    <property type="protein sequence ID" value="MDR6300281.1"/>
    <property type="molecule type" value="Genomic_DNA"/>
</dbReference>
<evidence type="ECO:0000313" key="1">
    <source>
        <dbReference type="EMBL" id="MDR6300281.1"/>
    </source>
</evidence>
<reference evidence="1 2" key="1">
    <citation type="submission" date="2023-07" db="EMBL/GenBank/DDBJ databases">
        <title>Genomic Encyclopedia of Type Strains, Phase IV (KMG-IV): sequencing the most valuable type-strain genomes for metagenomic binning, comparative biology and taxonomic classification.</title>
        <authorList>
            <person name="Goeker M."/>
        </authorList>
    </citation>
    <scope>NUCLEOTIDE SEQUENCE [LARGE SCALE GENOMIC DNA]</scope>
    <source>
        <strain evidence="1 2">DSM 102814</strain>
    </source>
</reference>
<dbReference type="InterPro" id="IPR014985">
    <property type="entry name" value="WbqC"/>
</dbReference>
<dbReference type="Proteomes" id="UP001257659">
    <property type="component" value="Unassembled WGS sequence"/>
</dbReference>
<accession>A0ABU1K3V4</accession>
<dbReference type="RefSeq" id="WP_309727193.1">
    <property type="nucleotide sequence ID" value="NZ_JAVDQA010000002.1"/>
</dbReference>
<comment type="caution">
    <text evidence="1">The sequence shown here is derived from an EMBL/GenBank/DDBJ whole genome shotgun (WGS) entry which is preliminary data.</text>
</comment>
<proteinExistence type="predicted"/>
<dbReference type="Pfam" id="PF08889">
    <property type="entry name" value="WbqC"/>
    <property type="match status" value="1"/>
</dbReference>
<name>A0ABU1K3V4_9FLAO</name>
<sequence>MEKILIHPAYFGSIHQFSAISQAQEIIFEAHDNYQKQTYRTRQYIYGANGKLLLNIPVKHSGKKEHQKYRDIKIENDFRWQTNHWRSLEAAYRTSPFFEFYEDEIQPLYEKKFSFLFDFNLECFEVISDCLQLEKELKKAEEFKLNKEISQEIIDARNLIEAKKSIPFSQEKYTQVFEEKFGFLKNLSILDLLFNEGPNSLNYLENQPLTFS</sequence>
<keyword evidence="2" id="KW-1185">Reference proteome</keyword>